<sequence length="237" mass="26761">MEKRQPPFVPLTLPPIDTNVEPVCFPSAGCHPNFHPGPYVLEGNNTHPRRVAMLLSRLLLTPSRIRRTMENRRAFSIKYLSTESVCAIRFRWNQRLSITPGHIMPIHDLRSPLSIGNSRLALSLGHHPEFLMTPTSHRATPDTRSFEPAGFRALYSSIHTNAQNLPCFVSSYLTVTSPRPFAPYPTHTAVHNSIHLPPFFTQPRHLSVGSSFQGTARLLGLAETKERRRGHASYHKH</sequence>
<proteinExistence type="predicted"/>
<dbReference type="Proteomes" id="UP000298030">
    <property type="component" value="Unassembled WGS sequence"/>
</dbReference>
<comment type="caution">
    <text evidence="1">The sequence shown here is derived from an EMBL/GenBank/DDBJ whole genome shotgun (WGS) entry which is preliminary data.</text>
</comment>
<name>A0A4Y7TRL4_COPMI</name>
<dbReference type="AlphaFoldDB" id="A0A4Y7TRL4"/>
<accession>A0A4Y7TRL4</accession>
<gene>
    <name evidence="1" type="ORF">FA13DRAFT_1235258</name>
</gene>
<organism evidence="1 2">
    <name type="scientific">Coprinellus micaceus</name>
    <name type="common">Glistening ink-cap mushroom</name>
    <name type="synonym">Coprinus micaceus</name>
    <dbReference type="NCBI Taxonomy" id="71717"/>
    <lineage>
        <taxon>Eukaryota</taxon>
        <taxon>Fungi</taxon>
        <taxon>Dikarya</taxon>
        <taxon>Basidiomycota</taxon>
        <taxon>Agaricomycotina</taxon>
        <taxon>Agaricomycetes</taxon>
        <taxon>Agaricomycetidae</taxon>
        <taxon>Agaricales</taxon>
        <taxon>Agaricineae</taxon>
        <taxon>Psathyrellaceae</taxon>
        <taxon>Coprinellus</taxon>
    </lineage>
</organism>
<dbReference type="EMBL" id="QPFP01000006">
    <property type="protein sequence ID" value="TEB36189.1"/>
    <property type="molecule type" value="Genomic_DNA"/>
</dbReference>
<evidence type="ECO:0000313" key="1">
    <source>
        <dbReference type="EMBL" id="TEB36189.1"/>
    </source>
</evidence>
<reference evidence="1 2" key="1">
    <citation type="journal article" date="2019" name="Nat. Ecol. Evol.">
        <title>Megaphylogeny resolves global patterns of mushroom evolution.</title>
        <authorList>
            <person name="Varga T."/>
            <person name="Krizsan K."/>
            <person name="Foldi C."/>
            <person name="Dima B."/>
            <person name="Sanchez-Garcia M."/>
            <person name="Sanchez-Ramirez S."/>
            <person name="Szollosi G.J."/>
            <person name="Szarkandi J.G."/>
            <person name="Papp V."/>
            <person name="Albert L."/>
            <person name="Andreopoulos W."/>
            <person name="Angelini C."/>
            <person name="Antonin V."/>
            <person name="Barry K.W."/>
            <person name="Bougher N.L."/>
            <person name="Buchanan P."/>
            <person name="Buyck B."/>
            <person name="Bense V."/>
            <person name="Catcheside P."/>
            <person name="Chovatia M."/>
            <person name="Cooper J."/>
            <person name="Damon W."/>
            <person name="Desjardin D."/>
            <person name="Finy P."/>
            <person name="Geml J."/>
            <person name="Haridas S."/>
            <person name="Hughes K."/>
            <person name="Justo A."/>
            <person name="Karasinski D."/>
            <person name="Kautmanova I."/>
            <person name="Kiss B."/>
            <person name="Kocsube S."/>
            <person name="Kotiranta H."/>
            <person name="LaButti K.M."/>
            <person name="Lechner B.E."/>
            <person name="Liimatainen K."/>
            <person name="Lipzen A."/>
            <person name="Lukacs Z."/>
            <person name="Mihaltcheva S."/>
            <person name="Morgado L.N."/>
            <person name="Niskanen T."/>
            <person name="Noordeloos M.E."/>
            <person name="Ohm R.A."/>
            <person name="Ortiz-Santana B."/>
            <person name="Ovrebo C."/>
            <person name="Racz N."/>
            <person name="Riley R."/>
            <person name="Savchenko A."/>
            <person name="Shiryaev A."/>
            <person name="Soop K."/>
            <person name="Spirin V."/>
            <person name="Szebenyi C."/>
            <person name="Tomsovsky M."/>
            <person name="Tulloss R.E."/>
            <person name="Uehling J."/>
            <person name="Grigoriev I.V."/>
            <person name="Vagvolgyi C."/>
            <person name="Papp T."/>
            <person name="Martin F.M."/>
            <person name="Miettinen O."/>
            <person name="Hibbett D.S."/>
            <person name="Nagy L.G."/>
        </authorList>
    </citation>
    <scope>NUCLEOTIDE SEQUENCE [LARGE SCALE GENOMIC DNA]</scope>
    <source>
        <strain evidence="1 2">FP101781</strain>
    </source>
</reference>
<keyword evidence="2" id="KW-1185">Reference proteome</keyword>
<evidence type="ECO:0000313" key="2">
    <source>
        <dbReference type="Proteomes" id="UP000298030"/>
    </source>
</evidence>
<protein>
    <submittedName>
        <fullName evidence="1">Uncharacterized protein</fullName>
    </submittedName>
</protein>